<feature type="signal peptide" evidence="1">
    <location>
        <begin position="1"/>
        <end position="17"/>
    </location>
</feature>
<dbReference type="Pfam" id="PF04681">
    <property type="entry name" value="Bys1"/>
    <property type="match status" value="1"/>
</dbReference>
<evidence type="ECO:0000313" key="3">
    <source>
        <dbReference type="Proteomes" id="UP000562929"/>
    </source>
</evidence>
<protein>
    <submittedName>
        <fullName evidence="2">Bys1 family protein</fullName>
    </submittedName>
</protein>
<organism evidence="2 3">
    <name type="scientific">Ophiocordyceps camponoti-floridani</name>
    <dbReference type="NCBI Taxonomy" id="2030778"/>
    <lineage>
        <taxon>Eukaryota</taxon>
        <taxon>Fungi</taxon>
        <taxon>Dikarya</taxon>
        <taxon>Ascomycota</taxon>
        <taxon>Pezizomycotina</taxon>
        <taxon>Sordariomycetes</taxon>
        <taxon>Hypocreomycetidae</taxon>
        <taxon>Hypocreales</taxon>
        <taxon>Ophiocordycipitaceae</taxon>
        <taxon>Ophiocordyceps</taxon>
    </lineage>
</organism>
<accession>A0A8H4QD12</accession>
<evidence type="ECO:0000313" key="2">
    <source>
        <dbReference type="EMBL" id="KAF4595299.1"/>
    </source>
</evidence>
<reference evidence="2 3" key="1">
    <citation type="journal article" date="2020" name="G3 (Bethesda)">
        <title>Genetic Underpinnings of Host Manipulation by Ophiocordyceps as Revealed by Comparative Transcriptomics.</title>
        <authorList>
            <person name="Will I."/>
            <person name="Das B."/>
            <person name="Trinh T."/>
            <person name="Brachmann A."/>
            <person name="Ohm R.A."/>
            <person name="de Bekker C."/>
        </authorList>
    </citation>
    <scope>NUCLEOTIDE SEQUENCE [LARGE SCALE GENOMIC DNA]</scope>
    <source>
        <strain evidence="2 3">EC05</strain>
    </source>
</reference>
<comment type="caution">
    <text evidence="2">The sequence shown here is derived from an EMBL/GenBank/DDBJ whole genome shotgun (WGS) entry which is preliminary data.</text>
</comment>
<proteinExistence type="predicted"/>
<name>A0A8H4QD12_9HYPO</name>
<keyword evidence="3" id="KW-1185">Reference proteome</keyword>
<evidence type="ECO:0000256" key="1">
    <source>
        <dbReference type="SAM" id="SignalP"/>
    </source>
</evidence>
<dbReference type="OrthoDB" id="4925079at2759"/>
<dbReference type="EMBL" id="JAACLJ010000001">
    <property type="protein sequence ID" value="KAF4595299.1"/>
    <property type="molecule type" value="Genomic_DNA"/>
</dbReference>
<sequence>MLFSTAVIGALVSLASAHASVKFQNNCPFDMDLWTLGKRTRSLGNGESSVIRLEQTPEGAYKYIKMTKSPDRTDKPHLQFSYSLHLASNDIVYGITPVLGGNWRGARVAVESSTCPHIVWPNGEPPLERSGNKHCHGIGHNFEVVVTC</sequence>
<dbReference type="AlphaFoldDB" id="A0A8H4QD12"/>
<feature type="chain" id="PRO_5034127611" evidence="1">
    <location>
        <begin position="18"/>
        <end position="148"/>
    </location>
</feature>
<gene>
    <name evidence="2" type="ORF">GQ602_000912</name>
</gene>
<dbReference type="Proteomes" id="UP000562929">
    <property type="component" value="Unassembled WGS sequence"/>
</dbReference>
<keyword evidence="1" id="KW-0732">Signal</keyword>
<dbReference type="InterPro" id="IPR006771">
    <property type="entry name" value="CetA-like"/>
</dbReference>